<organism evidence="1">
    <name type="scientific">Anguilla anguilla</name>
    <name type="common">European freshwater eel</name>
    <name type="synonym">Muraena anguilla</name>
    <dbReference type="NCBI Taxonomy" id="7936"/>
    <lineage>
        <taxon>Eukaryota</taxon>
        <taxon>Metazoa</taxon>
        <taxon>Chordata</taxon>
        <taxon>Craniata</taxon>
        <taxon>Vertebrata</taxon>
        <taxon>Euteleostomi</taxon>
        <taxon>Actinopterygii</taxon>
        <taxon>Neopterygii</taxon>
        <taxon>Teleostei</taxon>
        <taxon>Anguilliformes</taxon>
        <taxon>Anguillidae</taxon>
        <taxon>Anguilla</taxon>
    </lineage>
</organism>
<protein>
    <submittedName>
        <fullName evidence="1">Uncharacterized protein</fullName>
    </submittedName>
</protein>
<evidence type="ECO:0000313" key="1">
    <source>
        <dbReference type="EMBL" id="JAI01663.1"/>
    </source>
</evidence>
<accession>A0A0E9XFY2</accession>
<reference evidence="1" key="1">
    <citation type="submission" date="2014-11" db="EMBL/GenBank/DDBJ databases">
        <authorList>
            <person name="Amaro Gonzalez C."/>
        </authorList>
    </citation>
    <scope>NUCLEOTIDE SEQUENCE</scope>
</reference>
<sequence length="143" mass="15039">MSLPLALFLSLSPTSPPCQRQVCHVSGAQSGDGLFQVVMVLGGLVDHMAISGLDGLDHHLLGHAVHYGSGLQHGLSQVKGGKIGQWSRNPAFLPLQQLPVGGDLDVQRHLDVEQVLVLPQVLGHLVLHAVDVVLHAGDGVLVV</sequence>
<dbReference type="EMBL" id="GBXM01006915">
    <property type="protein sequence ID" value="JAI01663.1"/>
    <property type="molecule type" value="Transcribed_RNA"/>
</dbReference>
<name>A0A0E9XFY2_ANGAN</name>
<proteinExistence type="predicted"/>
<dbReference type="AlphaFoldDB" id="A0A0E9XFY2"/>
<reference evidence="1" key="2">
    <citation type="journal article" date="2015" name="Fish Shellfish Immunol.">
        <title>Early steps in the European eel (Anguilla anguilla)-Vibrio vulnificus interaction in the gills: Role of the RtxA13 toxin.</title>
        <authorList>
            <person name="Callol A."/>
            <person name="Pajuelo D."/>
            <person name="Ebbesson L."/>
            <person name="Teles M."/>
            <person name="MacKenzie S."/>
            <person name="Amaro C."/>
        </authorList>
    </citation>
    <scope>NUCLEOTIDE SEQUENCE</scope>
</reference>